<dbReference type="SUPFAM" id="SSF48208">
    <property type="entry name" value="Six-hairpin glycosidases"/>
    <property type="match status" value="1"/>
</dbReference>
<dbReference type="InterPro" id="IPR008928">
    <property type="entry name" value="6-hairpin_glycosidase_sf"/>
</dbReference>
<proteinExistence type="predicted"/>
<dbReference type="InParanoid" id="D8QCM7"/>
<dbReference type="PANTHER" id="PTHR47791">
    <property type="entry name" value="MEIOTICALLY UP-REGULATED GENE 191 PROTEIN"/>
    <property type="match status" value="1"/>
</dbReference>
<keyword evidence="2" id="KW-0378">Hydrolase</keyword>
<dbReference type="Gene3D" id="1.50.10.20">
    <property type="match status" value="1"/>
</dbReference>
<feature type="signal peptide" evidence="1">
    <location>
        <begin position="1"/>
        <end position="19"/>
    </location>
</feature>
<reference evidence="2 3" key="1">
    <citation type="journal article" date="2010" name="Nat. Biotechnol.">
        <title>Genome sequence of the model mushroom Schizophyllum commune.</title>
        <authorList>
            <person name="Ohm R.A."/>
            <person name="de Jong J.F."/>
            <person name="Lugones L.G."/>
            <person name="Aerts A."/>
            <person name="Kothe E."/>
            <person name="Stajich J.E."/>
            <person name="de Vries R.P."/>
            <person name="Record E."/>
            <person name="Levasseur A."/>
            <person name="Baker S.E."/>
            <person name="Bartholomew K.A."/>
            <person name="Coutinho P.M."/>
            <person name="Erdmann S."/>
            <person name="Fowler T.J."/>
            <person name="Gathman A.C."/>
            <person name="Lombard V."/>
            <person name="Henrissat B."/>
            <person name="Knabe N."/>
            <person name="Kuees U."/>
            <person name="Lilly W.W."/>
            <person name="Lindquist E."/>
            <person name="Lucas S."/>
            <person name="Magnuson J.K."/>
            <person name="Piumi F."/>
            <person name="Raudaskoski M."/>
            <person name="Salamov A."/>
            <person name="Schmutz J."/>
            <person name="Schwarze F.W.M.R."/>
            <person name="vanKuyk P.A."/>
            <person name="Horton J.S."/>
            <person name="Grigoriev I.V."/>
            <person name="Woesten H.A.B."/>
        </authorList>
    </citation>
    <scope>NUCLEOTIDE SEQUENCE [LARGE SCALE GENOMIC DNA]</scope>
    <source>
        <strain evidence="3">H4-8 / FGSC 9210</strain>
    </source>
</reference>
<keyword evidence="1" id="KW-0732">Signal</keyword>
<dbReference type="PANTHER" id="PTHR47791:SF3">
    <property type="entry name" value="MEIOTICALLY UP-REGULATED GENE 191 PROTEIN"/>
    <property type="match status" value="1"/>
</dbReference>
<dbReference type="GeneID" id="9594206"/>
<gene>
    <name evidence="2" type="ORF">SCHCODRAFT_258054</name>
</gene>
<evidence type="ECO:0000256" key="1">
    <source>
        <dbReference type="SAM" id="SignalP"/>
    </source>
</evidence>
<accession>D8QCM7</accession>
<dbReference type="Pfam" id="PF03663">
    <property type="entry name" value="Glyco_hydro_76"/>
    <property type="match status" value="1"/>
</dbReference>
<dbReference type="GO" id="GO:0016787">
    <property type="term" value="F:hydrolase activity"/>
    <property type="evidence" value="ECO:0007669"/>
    <property type="project" value="UniProtKB-KW"/>
</dbReference>
<dbReference type="OrthoDB" id="9984024at2759"/>
<dbReference type="HOGENOM" id="CLU_028686_0_0_1"/>
<dbReference type="AlphaFoldDB" id="D8QCM7"/>
<dbReference type="InterPro" id="IPR005198">
    <property type="entry name" value="Glyco_hydro_76"/>
</dbReference>
<dbReference type="STRING" id="578458.D8QCM7"/>
<dbReference type="KEGG" id="scm:SCHCO_02635216"/>
<protein>
    <submittedName>
        <fullName evidence="2">Glycoside hydrolase family 76 protein</fullName>
    </submittedName>
</protein>
<dbReference type="RefSeq" id="XP_003029456.1">
    <property type="nucleotide sequence ID" value="XM_003029410.1"/>
</dbReference>
<organism evidence="3">
    <name type="scientific">Schizophyllum commune (strain H4-8 / FGSC 9210)</name>
    <name type="common">Split gill fungus</name>
    <dbReference type="NCBI Taxonomy" id="578458"/>
    <lineage>
        <taxon>Eukaryota</taxon>
        <taxon>Fungi</taxon>
        <taxon>Dikarya</taxon>
        <taxon>Basidiomycota</taxon>
        <taxon>Agaricomycotina</taxon>
        <taxon>Agaricomycetes</taxon>
        <taxon>Agaricomycetidae</taxon>
        <taxon>Agaricales</taxon>
        <taxon>Schizophyllaceae</taxon>
        <taxon>Schizophyllum</taxon>
    </lineage>
</organism>
<name>D8QCM7_SCHCM</name>
<dbReference type="VEuPathDB" id="FungiDB:SCHCODRAFT_02635216"/>
<dbReference type="GO" id="GO:0005975">
    <property type="term" value="P:carbohydrate metabolic process"/>
    <property type="evidence" value="ECO:0007669"/>
    <property type="project" value="InterPro"/>
</dbReference>
<dbReference type="FunCoup" id="D8QCM7">
    <property type="interactions" value="33"/>
</dbReference>
<keyword evidence="3" id="KW-1185">Reference proteome</keyword>
<feature type="chain" id="PRO_5003120845" evidence="1">
    <location>
        <begin position="20"/>
        <end position="370"/>
    </location>
</feature>
<evidence type="ECO:0000313" key="2">
    <source>
        <dbReference type="EMBL" id="EFI94553.1"/>
    </source>
</evidence>
<sequence length="370" mass="40270">MKFLTVCAAVLGVASYATAMPLEKRAQCAATLSTAHSVADRLQSGYWNGGGWGIFWTDANTIEDLYNLMLADGTTSFDVIDSTTIGQLARRQDYNAWASAINGAWDDALWVTLALWKVGDYKVTHGQDSAPYYNSGNMVYDMVAAEYDTATCGGGVWWNSAHTYKNAITNELFLYTSAARYNRWHDQAHLDNAKKTWNWLKNSGMRNGDGLWNDGLNSACQNNGQETWTYNQGVIASGLGALYVATGDASYLTEAEITLDATMAHKTVNGILKEVCDDVANSSCNNDQAMFKGIWMKHLQFYLDAAPDHAAKYSGFIGAQESAVVHYATGSGWTVGNVWYAPSQGGSRFTAQTQTSGIAEHVSAAKYGPC</sequence>
<dbReference type="Proteomes" id="UP000007431">
    <property type="component" value="Unassembled WGS sequence"/>
</dbReference>
<dbReference type="OMA" id="KNAISIW"/>
<dbReference type="InterPro" id="IPR053169">
    <property type="entry name" value="MUG_Protein"/>
</dbReference>
<dbReference type="eggNOG" id="ENOG502S9QC">
    <property type="taxonomic scope" value="Eukaryota"/>
</dbReference>
<evidence type="ECO:0000313" key="3">
    <source>
        <dbReference type="Proteomes" id="UP000007431"/>
    </source>
</evidence>
<dbReference type="EMBL" id="GL377309">
    <property type="protein sequence ID" value="EFI94553.1"/>
    <property type="molecule type" value="Genomic_DNA"/>
</dbReference>